<organism evidence="1 2">
    <name type="scientific">Ancylostoma ceylanicum</name>
    <dbReference type="NCBI Taxonomy" id="53326"/>
    <lineage>
        <taxon>Eukaryota</taxon>
        <taxon>Metazoa</taxon>
        <taxon>Ecdysozoa</taxon>
        <taxon>Nematoda</taxon>
        <taxon>Chromadorea</taxon>
        <taxon>Rhabditida</taxon>
        <taxon>Rhabditina</taxon>
        <taxon>Rhabditomorpha</taxon>
        <taxon>Strongyloidea</taxon>
        <taxon>Ancylostomatidae</taxon>
        <taxon>Ancylostomatinae</taxon>
        <taxon>Ancylostoma</taxon>
    </lineage>
</organism>
<dbReference type="EMBL" id="JARK01001393">
    <property type="protein sequence ID" value="EYC10049.1"/>
    <property type="molecule type" value="Genomic_DNA"/>
</dbReference>
<sequence length="112" mass="12672">MRRLFRDSLVVKQFEYDLIRAFVDVLEDIFEGDDGTAASNIDVTLVSHKKIGIVRDHALVGSDGDPLFTNSSPSTIISSTIQWMRVMCEFGAFPKIFWTSFITMEFIASTTR</sequence>
<gene>
    <name evidence="1" type="primary">Acey_s0057.g2740</name>
    <name evidence="1" type="ORF">Y032_0057g2740</name>
</gene>
<proteinExistence type="predicted"/>
<protein>
    <submittedName>
        <fullName evidence="1">Uncharacterized protein</fullName>
    </submittedName>
</protein>
<accession>A0A016U465</accession>
<evidence type="ECO:0000313" key="1">
    <source>
        <dbReference type="EMBL" id="EYC10049.1"/>
    </source>
</evidence>
<name>A0A016U465_9BILA</name>
<reference evidence="2" key="1">
    <citation type="journal article" date="2015" name="Nat. Genet.">
        <title>The genome and transcriptome of the zoonotic hookworm Ancylostoma ceylanicum identify infection-specific gene families.</title>
        <authorList>
            <person name="Schwarz E.M."/>
            <person name="Hu Y."/>
            <person name="Antoshechkin I."/>
            <person name="Miller M.M."/>
            <person name="Sternberg P.W."/>
            <person name="Aroian R.V."/>
        </authorList>
    </citation>
    <scope>NUCLEOTIDE SEQUENCE</scope>
    <source>
        <strain evidence="2">HY135</strain>
    </source>
</reference>
<keyword evidence="2" id="KW-1185">Reference proteome</keyword>
<dbReference type="AlphaFoldDB" id="A0A016U465"/>
<dbReference type="Proteomes" id="UP000024635">
    <property type="component" value="Unassembled WGS sequence"/>
</dbReference>
<evidence type="ECO:0000313" key="2">
    <source>
        <dbReference type="Proteomes" id="UP000024635"/>
    </source>
</evidence>
<comment type="caution">
    <text evidence="1">The sequence shown here is derived from an EMBL/GenBank/DDBJ whole genome shotgun (WGS) entry which is preliminary data.</text>
</comment>